<sequence>MRPSKLSMAALIKKNKKEILNNNELMKKIEEKIDQKHQLEIKKNVK</sequence>
<evidence type="ECO:0000256" key="1">
    <source>
        <dbReference type="SAM" id="Coils"/>
    </source>
</evidence>
<dbReference type="Proteomes" id="UP000252731">
    <property type="component" value="Unassembled WGS sequence"/>
</dbReference>
<dbReference type="RefSeq" id="WP_113885648.1">
    <property type="nucleotide sequence ID" value="NZ_QNSF01000029.1"/>
</dbReference>
<evidence type="ECO:0000313" key="3">
    <source>
        <dbReference type="Proteomes" id="UP000252731"/>
    </source>
</evidence>
<reference evidence="2 3" key="1">
    <citation type="submission" date="2018-06" db="EMBL/GenBank/DDBJ databases">
        <title>Freshwater and sediment microbial communities from various areas in North America, analyzing microbe dynamics in response to fracking.</title>
        <authorList>
            <person name="Lamendella R."/>
        </authorList>
    </citation>
    <scope>NUCLEOTIDE SEQUENCE [LARGE SCALE GENOMIC DNA]</scope>
    <source>
        <strain evidence="2 3">14_TX</strain>
    </source>
</reference>
<accession>A0A366JGZ5</accession>
<keyword evidence="3" id="KW-1185">Reference proteome</keyword>
<dbReference type="Pfam" id="PF13040">
    <property type="entry name" value="Fur_reg_FbpB"/>
    <property type="match status" value="1"/>
</dbReference>
<comment type="caution">
    <text evidence="2">The sequence shown here is derived from an EMBL/GenBank/DDBJ whole genome shotgun (WGS) entry which is preliminary data.</text>
</comment>
<protein>
    <submittedName>
        <fullName evidence="2">Fur-regulated basic protein B</fullName>
    </submittedName>
</protein>
<dbReference type="AlphaFoldDB" id="A0A366JGZ5"/>
<gene>
    <name evidence="2" type="ORF">DFO70_12921</name>
</gene>
<feature type="coiled-coil region" evidence="1">
    <location>
        <begin position="12"/>
        <end position="42"/>
    </location>
</feature>
<keyword evidence="1" id="KW-0175">Coiled coil</keyword>
<name>A0A366JGZ5_CYTFI</name>
<proteinExistence type="predicted"/>
<dbReference type="EMBL" id="QNSF01000029">
    <property type="protein sequence ID" value="RBP86242.1"/>
    <property type="molecule type" value="Genomic_DNA"/>
</dbReference>
<organism evidence="2 3">
    <name type="scientific">Cytobacillus firmus</name>
    <name type="common">Bacillus firmus</name>
    <dbReference type="NCBI Taxonomy" id="1399"/>
    <lineage>
        <taxon>Bacteria</taxon>
        <taxon>Bacillati</taxon>
        <taxon>Bacillota</taxon>
        <taxon>Bacilli</taxon>
        <taxon>Bacillales</taxon>
        <taxon>Bacillaceae</taxon>
        <taxon>Cytobacillus</taxon>
    </lineage>
</organism>
<dbReference type="InterPro" id="IPR025004">
    <property type="entry name" value="SenN/SenS"/>
</dbReference>
<evidence type="ECO:0000313" key="2">
    <source>
        <dbReference type="EMBL" id="RBP86242.1"/>
    </source>
</evidence>